<reference evidence="2 3" key="1">
    <citation type="journal article" date="2012" name="Genome Biol.">
        <title>Genome and low-iron response of an oceanic diatom adapted to chronic iron limitation.</title>
        <authorList>
            <person name="Lommer M."/>
            <person name="Specht M."/>
            <person name="Roy A.S."/>
            <person name="Kraemer L."/>
            <person name="Andreson R."/>
            <person name="Gutowska M.A."/>
            <person name="Wolf J."/>
            <person name="Bergner S.V."/>
            <person name="Schilhabel M.B."/>
            <person name="Klostermeier U.C."/>
            <person name="Beiko R.G."/>
            <person name="Rosenstiel P."/>
            <person name="Hippler M."/>
            <person name="Laroche J."/>
        </authorList>
    </citation>
    <scope>NUCLEOTIDE SEQUENCE [LARGE SCALE GENOMIC DNA]</scope>
    <source>
        <strain evidence="2 3">CCMP1005</strain>
    </source>
</reference>
<proteinExistence type="predicted"/>
<evidence type="ECO:0000313" key="2">
    <source>
        <dbReference type="EMBL" id="EJK48260.1"/>
    </source>
</evidence>
<dbReference type="Proteomes" id="UP000266841">
    <property type="component" value="Unassembled WGS sequence"/>
</dbReference>
<dbReference type="PANTHER" id="PTHR11439">
    <property type="entry name" value="GAG-POL-RELATED RETROTRANSPOSON"/>
    <property type="match status" value="1"/>
</dbReference>
<protein>
    <recommendedName>
        <fullName evidence="4">Reverse transcriptase Ty1/copia-type domain-containing protein</fullName>
    </recommendedName>
</protein>
<dbReference type="CDD" id="cd09272">
    <property type="entry name" value="RNase_HI_RT_Ty1"/>
    <property type="match status" value="1"/>
</dbReference>
<dbReference type="OrthoDB" id="7729141at2759"/>
<sequence length="287" mass="31942">MHSHVHFPDSSDKEAYGMEARPPTARNQHLLTTYSDACWGAQFGNTLADGAQVELFKYRSMSGYILFRCGGPISWQTIRQDRTSLSSCEAEVKAVNEATKKTISIRNVIEDLIQCGYPMDDLHEHTSIYNDNEGAVAWSHNLTTKDMRHVSLRENFVREEVQDKTVDVLYVPGKINPADIFTKEMKDGATFRRLRDSFMCSLQSYNSSVAVRLRQLRAQPGIDSAAIQASAARAFSLPSSGPHDLYSVLCLHDRLRTADNLTHLCSTGRVLAARTSRPLGMALGTLG</sequence>
<evidence type="ECO:0000313" key="3">
    <source>
        <dbReference type="Proteomes" id="UP000266841"/>
    </source>
</evidence>
<feature type="region of interest" description="Disordered" evidence="1">
    <location>
        <begin position="1"/>
        <end position="22"/>
    </location>
</feature>
<organism evidence="2 3">
    <name type="scientific">Thalassiosira oceanica</name>
    <name type="common">Marine diatom</name>
    <dbReference type="NCBI Taxonomy" id="159749"/>
    <lineage>
        <taxon>Eukaryota</taxon>
        <taxon>Sar</taxon>
        <taxon>Stramenopiles</taxon>
        <taxon>Ochrophyta</taxon>
        <taxon>Bacillariophyta</taxon>
        <taxon>Coscinodiscophyceae</taxon>
        <taxon>Thalassiosirophycidae</taxon>
        <taxon>Thalassiosirales</taxon>
        <taxon>Thalassiosiraceae</taxon>
        <taxon>Thalassiosira</taxon>
    </lineage>
</organism>
<dbReference type="eggNOG" id="KOG0017">
    <property type="taxonomic scope" value="Eukaryota"/>
</dbReference>
<keyword evidence="3" id="KW-1185">Reference proteome</keyword>
<evidence type="ECO:0008006" key="4">
    <source>
        <dbReference type="Google" id="ProtNLM"/>
    </source>
</evidence>
<comment type="caution">
    <text evidence="2">The sequence shown here is derived from an EMBL/GenBank/DDBJ whole genome shotgun (WGS) entry which is preliminary data.</text>
</comment>
<name>K0R660_THAOC</name>
<accession>K0R660</accession>
<dbReference type="PANTHER" id="PTHR11439:SF483">
    <property type="entry name" value="PEPTIDE SYNTHASE GLIP-LIKE, PUTATIVE (AFU_ORTHOLOGUE AFUA_3G12920)-RELATED"/>
    <property type="match status" value="1"/>
</dbReference>
<dbReference type="EMBL" id="AGNL01046075">
    <property type="protein sequence ID" value="EJK48260.1"/>
    <property type="molecule type" value="Genomic_DNA"/>
</dbReference>
<feature type="compositionally biased region" description="Basic and acidic residues" evidence="1">
    <location>
        <begin position="1"/>
        <end position="16"/>
    </location>
</feature>
<evidence type="ECO:0000256" key="1">
    <source>
        <dbReference type="SAM" id="MobiDB-lite"/>
    </source>
</evidence>
<gene>
    <name evidence="2" type="ORF">THAOC_32961</name>
</gene>
<dbReference type="AlphaFoldDB" id="K0R660"/>